<dbReference type="EMBL" id="CP021525">
    <property type="protein sequence ID" value="ARW11973.1"/>
    <property type="molecule type" value="Genomic_DNA"/>
</dbReference>
<reference evidence="2 3" key="1">
    <citation type="submission" date="2017-05" db="EMBL/GenBank/DDBJ databases">
        <title>Genome sequence of Acetobacter pasteurianus subsp. ascendens strain SRCM101447.</title>
        <authorList>
            <person name="Cho S.H."/>
        </authorList>
    </citation>
    <scope>NUCLEOTIDE SEQUENCE [LARGE SCALE GENOMIC DNA]</scope>
    <source>
        <strain evidence="2 3">SRCM101447</strain>
        <plasmid evidence="3">Plasmid pap1447-1 sequence</plasmid>
    </source>
</reference>
<keyword evidence="2" id="KW-0614">Plasmid</keyword>
<proteinExistence type="predicted"/>
<protein>
    <submittedName>
        <fullName evidence="2">Uncharacterized protein</fullName>
    </submittedName>
</protein>
<name>A0A1Y0V6E2_9PROT</name>
<feature type="compositionally biased region" description="Basic residues" evidence="1">
    <location>
        <begin position="50"/>
        <end position="59"/>
    </location>
</feature>
<evidence type="ECO:0000313" key="3">
    <source>
        <dbReference type="Proteomes" id="UP000195633"/>
    </source>
</evidence>
<gene>
    <name evidence="2" type="ORF">S101447_02936</name>
</gene>
<dbReference type="AlphaFoldDB" id="A0A1Y0V6E2"/>
<organism evidence="2 3">
    <name type="scientific">Acetobacter ascendens</name>
    <dbReference type="NCBI Taxonomy" id="481146"/>
    <lineage>
        <taxon>Bacteria</taxon>
        <taxon>Pseudomonadati</taxon>
        <taxon>Pseudomonadota</taxon>
        <taxon>Alphaproteobacteria</taxon>
        <taxon>Acetobacterales</taxon>
        <taxon>Acetobacteraceae</taxon>
        <taxon>Acetobacter</taxon>
    </lineage>
</organism>
<evidence type="ECO:0000313" key="2">
    <source>
        <dbReference type="EMBL" id="ARW11973.1"/>
    </source>
</evidence>
<geneLocation type="plasmid" evidence="3">
    <name>pap1447-1 sequence</name>
</geneLocation>
<evidence type="ECO:0000256" key="1">
    <source>
        <dbReference type="SAM" id="MobiDB-lite"/>
    </source>
</evidence>
<dbReference type="Proteomes" id="UP000195633">
    <property type="component" value="Plasmid pAP1447-1"/>
</dbReference>
<sequence length="59" mass="6596">MGWGFALFVYWGLCVKRVTAAKVIFLIEGNGQRYKTTEKAHTDHAENGRKTGRHACKAA</sequence>
<feature type="compositionally biased region" description="Basic and acidic residues" evidence="1">
    <location>
        <begin position="37"/>
        <end position="49"/>
    </location>
</feature>
<accession>A0A1Y0V6E2</accession>
<feature type="region of interest" description="Disordered" evidence="1">
    <location>
        <begin position="37"/>
        <end position="59"/>
    </location>
</feature>